<dbReference type="GO" id="GO:0032259">
    <property type="term" value="P:methylation"/>
    <property type="evidence" value="ECO:0007669"/>
    <property type="project" value="UniProtKB-KW"/>
</dbReference>
<organism evidence="2 3">
    <name type="scientific">Paramaledivibacter caminithermalis (strain DSM 15212 / CIP 107654 / DViRD3)</name>
    <name type="common">Clostridium caminithermale</name>
    <dbReference type="NCBI Taxonomy" id="1121301"/>
    <lineage>
        <taxon>Bacteria</taxon>
        <taxon>Bacillati</taxon>
        <taxon>Bacillota</taxon>
        <taxon>Clostridia</taxon>
        <taxon>Peptostreptococcales</taxon>
        <taxon>Caminicellaceae</taxon>
        <taxon>Paramaledivibacter</taxon>
    </lineage>
</organism>
<dbReference type="EMBL" id="FRAG01000005">
    <property type="protein sequence ID" value="SHJ66764.1"/>
    <property type="molecule type" value="Genomic_DNA"/>
</dbReference>
<dbReference type="InterPro" id="IPR052514">
    <property type="entry name" value="SAM-dependent_MTase"/>
</dbReference>
<gene>
    <name evidence="2" type="ORF">SAMN02745912_00681</name>
</gene>
<sequence>MIFNLKEVKIMEADSVVSTLVKTYSSEYNDRIFSIKSLDYSDNDRIVIMGASATGEKAFKYLQDKNVKVSYFTDNDNSKWGNIFCGLEVIPPNDLNCFKEEITIVIACSNFHGIWSIANQILSNHNIKKIYVYDIFLLNKISHLSSIKFAFDYFTAFDIINPNKYYTDSFFQTLRETPVVLFGVNEEGKMALDFFTAMNIDVKYFIDNHKERWDSEFCGKKIISIEEATKLGEDLTIIICEPNSEDKIEKFNVVVNLEQYIDGYKSRKFFCFKDLLTGDYARFNFKYFYDNASYLESLMDILVDKKSKKVLANIIKARLTYDFSFYKEALDLESLRFKNLEFNDSYFYSNILQLSENETFIDVGASWGDTTLSFINSVNYKFKKVHIFEPDNESAEIITSIISGNLSKKENEILETFNVLSIADNIVKKKLESQIVLHKLGLYSKNAVLKFNGDKGPQSAINNDGNIEIKVVRLDDYLKDEEVTLIKMDIEGAEMDALRGAENIIKKYKPKLAISVYHRDDDLWKIPLYLKSLVPEYKLYLRHYSSYSAETVCYATL</sequence>
<dbReference type="Pfam" id="PF05050">
    <property type="entry name" value="Methyltransf_21"/>
    <property type="match status" value="1"/>
</dbReference>
<proteinExistence type="predicted"/>
<dbReference type="NCBIfam" id="TIGR01444">
    <property type="entry name" value="fkbM_fam"/>
    <property type="match status" value="1"/>
</dbReference>
<dbReference type="Gene3D" id="3.40.50.720">
    <property type="entry name" value="NAD(P)-binding Rossmann-like Domain"/>
    <property type="match status" value="1"/>
</dbReference>
<feature type="domain" description="Methyltransferase FkbM" evidence="1">
    <location>
        <begin position="362"/>
        <end position="524"/>
    </location>
</feature>
<dbReference type="GO" id="GO:0008168">
    <property type="term" value="F:methyltransferase activity"/>
    <property type="evidence" value="ECO:0007669"/>
    <property type="project" value="UniProtKB-KW"/>
</dbReference>
<keyword evidence="3" id="KW-1185">Reference proteome</keyword>
<dbReference type="SUPFAM" id="SSF53335">
    <property type="entry name" value="S-adenosyl-L-methionine-dependent methyltransferases"/>
    <property type="match status" value="2"/>
</dbReference>
<dbReference type="PANTHER" id="PTHR34203">
    <property type="entry name" value="METHYLTRANSFERASE, FKBM FAMILY PROTEIN"/>
    <property type="match status" value="1"/>
</dbReference>
<dbReference type="AlphaFoldDB" id="A0A1M6L6M3"/>
<keyword evidence="2" id="KW-0808">Transferase</keyword>
<dbReference type="Gene3D" id="3.40.50.150">
    <property type="entry name" value="Vaccinia Virus protein VP39"/>
    <property type="match status" value="1"/>
</dbReference>
<evidence type="ECO:0000259" key="1">
    <source>
        <dbReference type="Pfam" id="PF05050"/>
    </source>
</evidence>
<keyword evidence="2" id="KW-0489">Methyltransferase</keyword>
<protein>
    <submittedName>
        <fullName evidence="2">Methyltransferase, FkbM family</fullName>
    </submittedName>
</protein>
<evidence type="ECO:0000313" key="3">
    <source>
        <dbReference type="Proteomes" id="UP000184465"/>
    </source>
</evidence>
<dbReference type="InterPro" id="IPR029063">
    <property type="entry name" value="SAM-dependent_MTases_sf"/>
</dbReference>
<dbReference type="Proteomes" id="UP000184465">
    <property type="component" value="Unassembled WGS sequence"/>
</dbReference>
<dbReference type="OrthoDB" id="5329963at2"/>
<reference evidence="2 3" key="1">
    <citation type="submission" date="2016-11" db="EMBL/GenBank/DDBJ databases">
        <authorList>
            <person name="Jaros S."/>
            <person name="Januszkiewicz K."/>
            <person name="Wedrychowicz H."/>
        </authorList>
    </citation>
    <scope>NUCLEOTIDE SEQUENCE [LARGE SCALE GENOMIC DNA]</scope>
    <source>
        <strain evidence="2 3">DSM 15212</strain>
    </source>
</reference>
<accession>A0A1M6L6M3</accession>
<evidence type="ECO:0000313" key="2">
    <source>
        <dbReference type="EMBL" id="SHJ66764.1"/>
    </source>
</evidence>
<dbReference type="STRING" id="1121301.SAMN02745912_00681"/>
<dbReference type="PANTHER" id="PTHR34203:SF15">
    <property type="entry name" value="SLL1173 PROTEIN"/>
    <property type="match status" value="1"/>
</dbReference>
<dbReference type="InterPro" id="IPR006342">
    <property type="entry name" value="FkbM_mtfrase"/>
</dbReference>
<name>A0A1M6L6M3_PARC5</name>